<proteinExistence type="predicted"/>
<dbReference type="AlphaFoldDB" id="D7MTZ8"/>
<protein>
    <submittedName>
        <fullName evidence="1">Predicted protein</fullName>
    </submittedName>
</protein>
<evidence type="ECO:0000313" key="2">
    <source>
        <dbReference type="Proteomes" id="UP000008694"/>
    </source>
</evidence>
<dbReference type="Proteomes" id="UP000008694">
    <property type="component" value="Unassembled WGS sequence"/>
</dbReference>
<accession>D7MTZ8</accession>
<gene>
    <name evidence="1" type="ORF">ARALYDRAFT_686288</name>
</gene>
<keyword evidence="2" id="KW-1185">Reference proteome</keyword>
<sequence length="73" mass="8133">LLDCSILVFTQHTRQDKGRGVMEEDDALILLLEIGSSEAYAFSVTDTVVEKKVLDCNLIFSPTKSPFTCPLRN</sequence>
<organism evidence="2">
    <name type="scientific">Arabidopsis lyrata subsp. lyrata</name>
    <name type="common">Lyre-leaved rock-cress</name>
    <dbReference type="NCBI Taxonomy" id="81972"/>
    <lineage>
        <taxon>Eukaryota</taxon>
        <taxon>Viridiplantae</taxon>
        <taxon>Streptophyta</taxon>
        <taxon>Embryophyta</taxon>
        <taxon>Tracheophyta</taxon>
        <taxon>Spermatophyta</taxon>
        <taxon>Magnoliopsida</taxon>
        <taxon>eudicotyledons</taxon>
        <taxon>Gunneridae</taxon>
        <taxon>Pentapetalae</taxon>
        <taxon>rosids</taxon>
        <taxon>malvids</taxon>
        <taxon>Brassicales</taxon>
        <taxon>Brassicaceae</taxon>
        <taxon>Camelineae</taxon>
        <taxon>Arabidopsis</taxon>
    </lineage>
</organism>
<dbReference type="HOGENOM" id="CLU_2708215_0_0_1"/>
<reference evidence="2" key="1">
    <citation type="journal article" date="2011" name="Nat. Genet.">
        <title>The Arabidopsis lyrata genome sequence and the basis of rapid genome size change.</title>
        <authorList>
            <person name="Hu T.T."/>
            <person name="Pattyn P."/>
            <person name="Bakker E.G."/>
            <person name="Cao J."/>
            <person name="Cheng J.-F."/>
            <person name="Clark R.M."/>
            <person name="Fahlgren N."/>
            <person name="Fawcett J.A."/>
            <person name="Grimwood J."/>
            <person name="Gundlach H."/>
            <person name="Haberer G."/>
            <person name="Hollister J.D."/>
            <person name="Ossowski S."/>
            <person name="Ottilar R.P."/>
            <person name="Salamov A.A."/>
            <person name="Schneeberger K."/>
            <person name="Spannagl M."/>
            <person name="Wang X."/>
            <person name="Yang L."/>
            <person name="Nasrallah M.E."/>
            <person name="Bergelson J."/>
            <person name="Carrington J.C."/>
            <person name="Gaut B.S."/>
            <person name="Schmutz J."/>
            <person name="Mayer K.F.X."/>
            <person name="Van de Peer Y."/>
            <person name="Grigoriev I.V."/>
            <person name="Nordborg M."/>
            <person name="Weigel D."/>
            <person name="Guo Y.-L."/>
        </authorList>
    </citation>
    <scope>NUCLEOTIDE SEQUENCE [LARGE SCALE GENOMIC DNA]</scope>
    <source>
        <strain evidence="2">cv. MN47</strain>
    </source>
</reference>
<evidence type="ECO:0000313" key="1">
    <source>
        <dbReference type="EMBL" id="EFH41223.1"/>
    </source>
</evidence>
<dbReference type="EMBL" id="GL348720">
    <property type="protein sequence ID" value="EFH41223.1"/>
    <property type="molecule type" value="Genomic_DNA"/>
</dbReference>
<feature type="non-terminal residue" evidence="1">
    <location>
        <position position="1"/>
    </location>
</feature>
<name>D7MTZ8_ARALL</name>